<organism evidence="2 3">
    <name type="scientific">Flexivirga oryzae</name>
    <dbReference type="NCBI Taxonomy" id="1794944"/>
    <lineage>
        <taxon>Bacteria</taxon>
        <taxon>Bacillati</taxon>
        <taxon>Actinomycetota</taxon>
        <taxon>Actinomycetes</taxon>
        <taxon>Micrococcales</taxon>
        <taxon>Dermacoccaceae</taxon>
        <taxon>Flexivirga</taxon>
    </lineage>
</organism>
<accession>A0A839N311</accession>
<keyword evidence="3" id="KW-1185">Reference proteome</keyword>
<feature type="transmembrane region" description="Helical" evidence="1">
    <location>
        <begin position="247"/>
        <end position="265"/>
    </location>
</feature>
<gene>
    <name evidence="2" type="ORF">FHU39_002104</name>
</gene>
<feature type="transmembrane region" description="Helical" evidence="1">
    <location>
        <begin position="56"/>
        <end position="79"/>
    </location>
</feature>
<keyword evidence="1" id="KW-0812">Transmembrane</keyword>
<evidence type="ECO:0000256" key="1">
    <source>
        <dbReference type="SAM" id="Phobius"/>
    </source>
</evidence>
<evidence type="ECO:0000313" key="3">
    <source>
        <dbReference type="Proteomes" id="UP000559182"/>
    </source>
</evidence>
<reference evidence="2 3" key="1">
    <citation type="submission" date="2020-08" db="EMBL/GenBank/DDBJ databases">
        <title>Sequencing the genomes of 1000 actinobacteria strains.</title>
        <authorList>
            <person name="Klenk H.-P."/>
        </authorList>
    </citation>
    <scope>NUCLEOTIDE SEQUENCE [LARGE SCALE GENOMIC DNA]</scope>
    <source>
        <strain evidence="2 3">DSM 105369</strain>
    </source>
</reference>
<dbReference type="RefSeq" id="WP_183320276.1">
    <property type="nucleotide sequence ID" value="NZ_JACHVQ010000001.1"/>
</dbReference>
<feature type="transmembrane region" description="Helical" evidence="1">
    <location>
        <begin position="12"/>
        <end position="36"/>
    </location>
</feature>
<keyword evidence="1" id="KW-1133">Transmembrane helix</keyword>
<proteinExistence type="predicted"/>
<comment type="caution">
    <text evidence="2">The sequence shown here is derived from an EMBL/GenBank/DDBJ whole genome shotgun (WGS) entry which is preliminary data.</text>
</comment>
<sequence length="326" mass="35191">MLVAREVKSGLVLLLAVLAYVVGYGWAVMLSVQILLHGYGPPEGSGSGSGSSSDGVLFAGEATLLIVALLLAGGAAWSLGRRPVLLEWLIGRRHRVPGWGLLVAGVLLLLDLAGFWLFVWISPSQPAQDPATHALWYDIARGIWLGAIGEEFVVLALPIVVVRQLAPQLLQRARPAAMFVALLVIARIAYHLYQGAWAWSHLPWAVGAVLLYLWTGHVWPQILAHAFYDTTLALSDHHEISQPAEMVLLHGVATALVILGLLMMARGRRRPVTSASPAGAELTHTDELSVSLPLRPPRRSRSHDILGRVLQPGCASASSRPHATER</sequence>
<evidence type="ECO:0000313" key="2">
    <source>
        <dbReference type="EMBL" id="MBB2892120.1"/>
    </source>
</evidence>
<feature type="transmembrane region" description="Helical" evidence="1">
    <location>
        <begin position="142"/>
        <end position="162"/>
    </location>
</feature>
<dbReference type="AlphaFoldDB" id="A0A839N311"/>
<protein>
    <submittedName>
        <fullName evidence="2">Uncharacterized protein</fullName>
    </submittedName>
</protein>
<dbReference type="EMBL" id="JACHVQ010000001">
    <property type="protein sequence ID" value="MBB2892120.1"/>
    <property type="molecule type" value="Genomic_DNA"/>
</dbReference>
<feature type="transmembrane region" description="Helical" evidence="1">
    <location>
        <begin position="174"/>
        <end position="193"/>
    </location>
</feature>
<keyword evidence="1" id="KW-0472">Membrane</keyword>
<name>A0A839N311_9MICO</name>
<feature type="transmembrane region" description="Helical" evidence="1">
    <location>
        <begin position="99"/>
        <end position="122"/>
    </location>
</feature>
<dbReference type="Proteomes" id="UP000559182">
    <property type="component" value="Unassembled WGS sequence"/>
</dbReference>